<evidence type="ECO:0000256" key="3">
    <source>
        <dbReference type="ARBA" id="ARBA00022679"/>
    </source>
</evidence>
<gene>
    <name evidence="8" type="ORF">QTO34_006155</name>
</gene>
<dbReference type="GO" id="GO:0005737">
    <property type="term" value="C:cytoplasm"/>
    <property type="evidence" value="ECO:0007669"/>
    <property type="project" value="TreeGrafter"/>
</dbReference>
<dbReference type="PANTHER" id="PTHR24346:SF82">
    <property type="entry name" value="KP78A-RELATED"/>
    <property type="match status" value="1"/>
</dbReference>
<dbReference type="AlphaFoldDB" id="A0AA40HM56"/>
<dbReference type="Gene3D" id="1.10.510.10">
    <property type="entry name" value="Transferase(Phosphotransferase) domain 1"/>
    <property type="match status" value="1"/>
</dbReference>
<organism evidence="8 9">
    <name type="scientific">Cnephaeus nilssonii</name>
    <name type="common">Northern bat</name>
    <name type="synonym">Eptesicus nilssonii</name>
    <dbReference type="NCBI Taxonomy" id="3371016"/>
    <lineage>
        <taxon>Eukaryota</taxon>
        <taxon>Metazoa</taxon>
        <taxon>Chordata</taxon>
        <taxon>Craniata</taxon>
        <taxon>Vertebrata</taxon>
        <taxon>Euteleostomi</taxon>
        <taxon>Mammalia</taxon>
        <taxon>Eutheria</taxon>
        <taxon>Laurasiatheria</taxon>
        <taxon>Chiroptera</taxon>
        <taxon>Yangochiroptera</taxon>
        <taxon>Vespertilionidae</taxon>
        <taxon>Cnephaeus</taxon>
    </lineage>
</organism>
<keyword evidence="2" id="KW-0723">Serine/threonine-protein kinase</keyword>
<dbReference type="SUPFAM" id="SSF56112">
    <property type="entry name" value="Protein kinase-like (PK-like)"/>
    <property type="match status" value="1"/>
</dbReference>
<dbReference type="GO" id="GO:0005524">
    <property type="term" value="F:ATP binding"/>
    <property type="evidence" value="ECO:0007669"/>
    <property type="project" value="UniProtKB-KW"/>
</dbReference>
<evidence type="ECO:0000259" key="7">
    <source>
        <dbReference type="PROSITE" id="PS50011"/>
    </source>
</evidence>
<keyword evidence="6" id="KW-0067">ATP-binding</keyword>
<evidence type="ECO:0000313" key="9">
    <source>
        <dbReference type="Proteomes" id="UP001177744"/>
    </source>
</evidence>
<dbReference type="Proteomes" id="UP001177744">
    <property type="component" value="Unassembled WGS sequence"/>
</dbReference>
<keyword evidence="9" id="KW-1185">Reference proteome</keyword>
<sequence length="179" mass="19826">MRTGPSGWQTSGSARKVSDDCKLSTFCGTFHYLAPELLQREPYDGRRADVWSLGVTLYRTVTGTVPFHADSFAKMRDQVLAGQFEARATVNSKVRSSRKAGRVVLETSQRLGERCQTHPLRVQVRGLGPAEDGAVHTAEASSARDSHQEGIQQLRGLRKHLAKMPAELGRLRGAPWRSR</sequence>
<evidence type="ECO:0000256" key="5">
    <source>
        <dbReference type="ARBA" id="ARBA00022777"/>
    </source>
</evidence>
<evidence type="ECO:0000313" key="8">
    <source>
        <dbReference type="EMBL" id="KAK1333768.1"/>
    </source>
</evidence>
<dbReference type="EC" id="2.7.11.1" evidence="1"/>
<keyword evidence="5" id="KW-0418">Kinase</keyword>
<dbReference type="Pfam" id="PF00069">
    <property type="entry name" value="Pkinase"/>
    <property type="match status" value="1"/>
</dbReference>
<dbReference type="GO" id="GO:0035556">
    <property type="term" value="P:intracellular signal transduction"/>
    <property type="evidence" value="ECO:0007669"/>
    <property type="project" value="TreeGrafter"/>
</dbReference>
<dbReference type="PANTHER" id="PTHR24346">
    <property type="entry name" value="MAP/MICROTUBULE AFFINITY-REGULATING KINASE"/>
    <property type="match status" value="1"/>
</dbReference>
<accession>A0AA40HM56</accession>
<evidence type="ECO:0000256" key="1">
    <source>
        <dbReference type="ARBA" id="ARBA00012513"/>
    </source>
</evidence>
<evidence type="ECO:0000256" key="4">
    <source>
        <dbReference type="ARBA" id="ARBA00022741"/>
    </source>
</evidence>
<keyword evidence="4" id="KW-0547">Nucleotide-binding</keyword>
<evidence type="ECO:0000256" key="6">
    <source>
        <dbReference type="ARBA" id="ARBA00022840"/>
    </source>
</evidence>
<dbReference type="PROSITE" id="PS50011">
    <property type="entry name" value="PROTEIN_KINASE_DOM"/>
    <property type="match status" value="1"/>
</dbReference>
<dbReference type="GO" id="GO:0004674">
    <property type="term" value="F:protein serine/threonine kinase activity"/>
    <property type="evidence" value="ECO:0007669"/>
    <property type="project" value="UniProtKB-KW"/>
</dbReference>
<name>A0AA40HM56_CNENI</name>
<dbReference type="InterPro" id="IPR000719">
    <property type="entry name" value="Prot_kinase_dom"/>
</dbReference>
<dbReference type="InterPro" id="IPR011009">
    <property type="entry name" value="Kinase-like_dom_sf"/>
</dbReference>
<reference evidence="8" key="1">
    <citation type="submission" date="2023-06" db="EMBL/GenBank/DDBJ databases">
        <title>Reference genome for the Northern bat (Eptesicus nilssonii), a most northern bat species.</title>
        <authorList>
            <person name="Laine V.N."/>
            <person name="Pulliainen A.T."/>
            <person name="Lilley T.M."/>
        </authorList>
    </citation>
    <scope>NUCLEOTIDE SEQUENCE</scope>
    <source>
        <strain evidence="8">BLF_Eptnil</strain>
        <tissue evidence="8">Kidney</tissue>
    </source>
</reference>
<comment type="caution">
    <text evidence="8">The sequence shown here is derived from an EMBL/GenBank/DDBJ whole genome shotgun (WGS) entry which is preliminary data.</text>
</comment>
<proteinExistence type="predicted"/>
<evidence type="ECO:0000256" key="2">
    <source>
        <dbReference type="ARBA" id="ARBA00022527"/>
    </source>
</evidence>
<feature type="domain" description="Protein kinase" evidence="7">
    <location>
        <begin position="1"/>
        <end position="179"/>
    </location>
</feature>
<keyword evidence="3" id="KW-0808">Transferase</keyword>
<dbReference type="EMBL" id="JAULJE010000016">
    <property type="protein sequence ID" value="KAK1333768.1"/>
    <property type="molecule type" value="Genomic_DNA"/>
</dbReference>
<protein>
    <recommendedName>
        <fullName evidence="1">non-specific serine/threonine protein kinase</fullName>
        <ecNumber evidence="1">2.7.11.1</ecNumber>
    </recommendedName>
</protein>